<dbReference type="AlphaFoldDB" id="W2UU91"/>
<sequence length="346" mass="40302">MLTVKREGVLLEKSSLDFENKGVMNPAVIQDQKGIHLFYRAVNQFNYSTIGYCKLRSPIIVERRRKTPIILPNFQYESNGVEDPRIVKLKNTYYISYTAYDGINALGALATSKDLKTWVKRGIIVPKINYDLFTQLIKFKAIINEKYFRYNKFDYVHKRNYLWDKNVVFFPRRIHGKICFLHRIKPDIQIVEIKNIEDLAEKFWKYYIMNIREFIVISPKYAHEVCYVGGGCPPIETNFGWLVIYHGVYDTINGYVYTVCASLLDIDNPKKEIARLPYPLFKPELDWEREGNVNNVCFPSGSLIINGTLYIYYGAADERIATASIELSQLINELLLNTVNHENDSN</sequence>
<keyword evidence="4" id="KW-0378">Hydrolase</keyword>
<protein>
    <submittedName>
        <fullName evidence="4">Glycosidase-like protein</fullName>
    </submittedName>
</protein>
<comment type="similarity">
    <text evidence="3">Belongs to the glycosyl hydrolase 130 family.</text>
</comment>
<dbReference type="PIRSF" id="PIRSF016202">
    <property type="entry name" value="PH1107"/>
    <property type="match status" value="1"/>
</dbReference>
<dbReference type="Pfam" id="PF04041">
    <property type="entry name" value="Glyco_hydro_130"/>
    <property type="match status" value="1"/>
</dbReference>
<dbReference type="SUPFAM" id="SSF75005">
    <property type="entry name" value="Arabinanase/levansucrase/invertase"/>
    <property type="match status" value="1"/>
</dbReference>
<dbReference type="Proteomes" id="UP000018850">
    <property type="component" value="Unassembled WGS sequence"/>
</dbReference>
<keyword evidence="2" id="KW-0808">Transferase</keyword>
<dbReference type="PANTHER" id="PTHR34106">
    <property type="entry name" value="GLYCOSIDASE"/>
    <property type="match status" value="1"/>
</dbReference>
<gene>
    <name evidence="4" type="ORF">P278_05220</name>
</gene>
<dbReference type="PANTHER" id="PTHR34106:SF5">
    <property type="entry name" value="GLYCOSIDASE"/>
    <property type="match status" value="1"/>
</dbReference>
<dbReference type="GO" id="GO:0016757">
    <property type="term" value="F:glycosyltransferase activity"/>
    <property type="evidence" value="ECO:0007669"/>
    <property type="project" value="UniProtKB-KW"/>
</dbReference>
<name>W2UU91_9FLAO</name>
<keyword evidence="1" id="KW-0328">Glycosyltransferase</keyword>
<evidence type="ECO:0000313" key="4">
    <source>
        <dbReference type="EMBL" id="ETN97096.1"/>
    </source>
</evidence>
<accession>W2UU91</accession>
<dbReference type="InterPro" id="IPR007184">
    <property type="entry name" value="Mannoside_phosphorylase"/>
</dbReference>
<keyword evidence="5" id="KW-1185">Reference proteome</keyword>
<dbReference type="eggNOG" id="COG2152">
    <property type="taxonomic scope" value="Bacteria"/>
</dbReference>
<evidence type="ECO:0000256" key="3">
    <source>
        <dbReference type="ARBA" id="ARBA00024356"/>
    </source>
</evidence>
<dbReference type="EMBL" id="AYXY01000001">
    <property type="protein sequence ID" value="ETN97096.1"/>
    <property type="molecule type" value="Genomic_DNA"/>
</dbReference>
<organism evidence="4 5">
    <name type="scientific">Zhouia amylolytica AD3</name>
    <dbReference type="NCBI Taxonomy" id="1286632"/>
    <lineage>
        <taxon>Bacteria</taxon>
        <taxon>Pseudomonadati</taxon>
        <taxon>Bacteroidota</taxon>
        <taxon>Flavobacteriia</taxon>
        <taxon>Flavobacteriales</taxon>
        <taxon>Flavobacteriaceae</taxon>
        <taxon>Zhouia</taxon>
    </lineage>
</organism>
<proteinExistence type="inferred from homology"/>
<dbReference type="InterPro" id="IPR023296">
    <property type="entry name" value="Glyco_hydro_beta-prop_sf"/>
</dbReference>
<dbReference type="CDD" id="cd18614">
    <property type="entry name" value="GH130"/>
    <property type="match status" value="1"/>
</dbReference>
<dbReference type="Gene3D" id="2.115.10.20">
    <property type="entry name" value="Glycosyl hydrolase domain, family 43"/>
    <property type="match status" value="1"/>
</dbReference>
<dbReference type="GO" id="GO:0016798">
    <property type="term" value="F:hydrolase activity, acting on glycosyl bonds"/>
    <property type="evidence" value="ECO:0007669"/>
    <property type="project" value="UniProtKB-KW"/>
</dbReference>
<evidence type="ECO:0000313" key="5">
    <source>
        <dbReference type="Proteomes" id="UP000018850"/>
    </source>
</evidence>
<evidence type="ECO:0000256" key="1">
    <source>
        <dbReference type="ARBA" id="ARBA00022676"/>
    </source>
</evidence>
<evidence type="ECO:0000256" key="2">
    <source>
        <dbReference type="ARBA" id="ARBA00022679"/>
    </source>
</evidence>
<dbReference type="PATRIC" id="fig|1286632.3.peg.519"/>
<dbReference type="RefSeq" id="WP_038261696.1">
    <property type="nucleotide sequence ID" value="NZ_AYXY01000001.1"/>
</dbReference>
<comment type="caution">
    <text evidence="4">The sequence shown here is derived from an EMBL/GenBank/DDBJ whole genome shotgun (WGS) entry which is preliminary data.</text>
</comment>
<keyword evidence="4" id="KW-0326">Glycosidase</keyword>
<reference evidence="5" key="1">
    <citation type="submission" date="2013-11" db="EMBL/GenBank/DDBJ databases">
        <title>Draft genome sequence from a member of Zhouia, isolated tidal flat.</title>
        <authorList>
            <person name="Jin H."/>
            <person name="Jeon C.O."/>
        </authorList>
    </citation>
    <scope>NUCLEOTIDE SEQUENCE [LARGE SCALE GENOMIC DNA]</scope>
    <source>
        <strain evidence="5">AD3</strain>
    </source>
</reference>
<reference evidence="4 5" key="2">
    <citation type="journal article" date="2016" name="Genome Announc.">
        <title>Draft Genome Sequence of Zhouia amylolytica AD3, Isolated from Tidal Flat Sediment.</title>
        <authorList>
            <person name="Jia B."/>
            <person name="Jin H.M."/>
            <person name="Lee H.J."/>
            <person name="Jeon C.O."/>
        </authorList>
    </citation>
    <scope>NUCLEOTIDE SEQUENCE [LARGE SCALE GENOMIC DNA]</scope>
    <source>
        <strain evidence="4 5">AD3</strain>
    </source>
</reference>